<name>A0A401U846_9BACT</name>
<dbReference type="Proteomes" id="UP000288227">
    <property type="component" value="Unassembled WGS sequence"/>
</dbReference>
<protein>
    <submittedName>
        <fullName evidence="1">Uncharacterized protein</fullName>
    </submittedName>
</protein>
<dbReference type="EMBL" id="BHXQ01000002">
    <property type="protein sequence ID" value="GCC51064.1"/>
    <property type="molecule type" value="Genomic_DNA"/>
</dbReference>
<proteinExistence type="predicted"/>
<evidence type="ECO:0000313" key="2">
    <source>
        <dbReference type="Proteomes" id="UP000288227"/>
    </source>
</evidence>
<dbReference type="AlphaFoldDB" id="A0A401U846"/>
<sequence length="90" mass="10506">MTVMHTITDFRLMPFHKKCDVITFNGTYILQRTLADCKVFLYDTGSFFAEVFYSPKYQRVLMINAFDKVVGLDPYLDEISLEDLNSKTCM</sequence>
<organism evidence="1 2">
    <name type="scientific">Chryseotalea sanaruensis</name>
    <dbReference type="NCBI Taxonomy" id="2482724"/>
    <lineage>
        <taxon>Bacteria</taxon>
        <taxon>Pseudomonadati</taxon>
        <taxon>Bacteroidota</taxon>
        <taxon>Cytophagia</taxon>
        <taxon>Cytophagales</taxon>
        <taxon>Chryseotaleaceae</taxon>
        <taxon>Chryseotalea</taxon>
    </lineage>
</organism>
<reference evidence="1 2" key="1">
    <citation type="submission" date="2018-11" db="EMBL/GenBank/DDBJ databases">
        <title>Chryseotalea sanarue gen. nov., sp., nov., a member of the family Cytophagaceae, isolated from a brackish lake in Hamamatsu Japan.</title>
        <authorList>
            <person name="Maejima Y."/>
            <person name="Iino T."/>
            <person name="Muraguchi Y."/>
            <person name="Fukuda K."/>
            <person name="Ohkuma M."/>
            <person name="Moriuchi R."/>
            <person name="Dohra H."/>
            <person name="Kimbara K."/>
            <person name="Shintani M."/>
        </authorList>
    </citation>
    <scope>NUCLEOTIDE SEQUENCE [LARGE SCALE GENOMIC DNA]</scope>
    <source>
        <strain evidence="1 2">Ys</strain>
    </source>
</reference>
<accession>A0A401U846</accession>
<evidence type="ECO:0000313" key="1">
    <source>
        <dbReference type="EMBL" id="GCC51064.1"/>
    </source>
</evidence>
<keyword evidence="2" id="KW-1185">Reference proteome</keyword>
<gene>
    <name evidence="1" type="ORF">SanaruYs_12840</name>
</gene>
<comment type="caution">
    <text evidence="1">The sequence shown here is derived from an EMBL/GenBank/DDBJ whole genome shotgun (WGS) entry which is preliminary data.</text>
</comment>